<dbReference type="HOGENOM" id="CLU_023194_24_0_0"/>
<dbReference type="PANTHER" id="PTHR43818:SF5">
    <property type="entry name" value="OXIDOREDUCTASE FAMILY PROTEIN"/>
    <property type="match status" value="1"/>
</dbReference>
<dbReference type="PROSITE" id="PS51318">
    <property type="entry name" value="TAT"/>
    <property type="match status" value="1"/>
</dbReference>
<keyword evidence="4" id="KW-1185">Reference proteome</keyword>
<evidence type="ECO:0000259" key="1">
    <source>
        <dbReference type="Pfam" id="PF01408"/>
    </source>
</evidence>
<dbReference type="OrthoDB" id="9788246at2"/>
<dbReference type="AlphaFoldDB" id="F0SJK5"/>
<dbReference type="RefSeq" id="WP_013629538.1">
    <property type="nucleotide sequence ID" value="NC_015174.1"/>
</dbReference>
<dbReference type="Proteomes" id="UP000006860">
    <property type="component" value="Chromosome"/>
</dbReference>
<organism evidence="3 4">
    <name type="scientific">Rubinisphaera brasiliensis (strain ATCC 49424 / DSM 5305 / JCM 21570 / IAM 15109 / NBRC 103401 / IFAM 1448)</name>
    <name type="common">Planctomyces brasiliensis</name>
    <dbReference type="NCBI Taxonomy" id="756272"/>
    <lineage>
        <taxon>Bacteria</taxon>
        <taxon>Pseudomonadati</taxon>
        <taxon>Planctomycetota</taxon>
        <taxon>Planctomycetia</taxon>
        <taxon>Planctomycetales</taxon>
        <taxon>Planctomycetaceae</taxon>
        <taxon>Rubinisphaera</taxon>
    </lineage>
</organism>
<dbReference type="InterPro" id="IPR000683">
    <property type="entry name" value="Gfo/Idh/MocA-like_OxRdtase_N"/>
</dbReference>
<feature type="domain" description="Gfo/Idh/MocA-like oxidoreductase bacterial type C-terminal" evidence="2">
    <location>
        <begin position="200"/>
        <end position="337"/>
    </location>
</feature>
<feature type="domain" description="Gfo/Idh/MocA-like oxidoreductase N-terminal" evidence="1">
    <location>
        <begin position="42"/>
        <end position="158"/>
    </location>
</feature>
<dbReference type="Pfam" id="PF19051">
    <property type="entry name" value="GFO_IDH_MocA_C2"/>
    <property type="match status" value="2"/>
</dbReference>
<gene>
    <name evidence="3" type="ordered locus">Plabr_3220</name>
</gene>
<dbReference type="STRING" id="756272.Plabr_3220"/>
<sequence length="432" mass="48483">MALSRREMMAGMAAASLVGPFTSIRSVTRAEEKPRHKVERAGVGAIGMRYQGSVITEKARLYGDIVAISDVDRHVREQARAAFGSTPRIFENYEEMLARPDVDIVLIGAPDHWHTKMLIDAVRAGKDVYCEKPLTLTIDEGKILRDVVGNSDRVVQVGTWQRSDSRFRLAAEMVRQGRIGKLQKVTCSTSKNPTGGPFATAPVPSHFNWNLWQGQTPDVPYIPERAHYTFRWWYEYSGGKMTDWGAHHIDIAQWAIDSLPVHIDGKGALPDIPNGYNVSKDFEVKIKYANGVELDVLDNGRNGIMFEGTEGRMFVNRGTVAGTPVDDLKNNPLPREEFTLYDNDNLTRPERAGKLDAIINHMGNFFDCVEARQQPISDLESQHRSVSTCHLANISIRTGRALEWDPQKEVFPNDADANKHLKREQRAGFEIA</sequence>
<dbReference type="EMBL" id="CP002546">
    <property type="protein sequence ID" value="ADY60817.1"/>
    <property type="molecule type" value="Genomic_DNA"/>
</dbReference>
<dbReference type="InterPro" id="IPR043906">
    <property type="entry name" value="Gfo/Idh/MocA_OxRdtase_bact_C"/>
</dbReference>
<dbReference type="PANTHER" id="PTHR43818">
    <property type="entry name" value="BCDNA.GH03377"/>
    <property type="match status" value="1"/>
</dbReference>
<evidence type="ECO:0000313" key="4">
    <source>
        <dbReference type="Proteomes" id="UP000006860"/>
    </source>
</evidence>
<dbReference type="InterPro" id="IPR006311">
    <property type="entry name" value="TAT_signal"/>
</dbReference>
<dbReference type="Pfam" id="PF01408">
    <property type="entry name" value="GFO_IDH_MocA"/>
    <property type="match status" value="1"/>
</dbReference>
<dbReference type="Gene3D" id="3.40.50.720">
    <property type="entry name" value="NAD(P)-binding Rossmann-like Domain"/>
    <property type="match status" value="1"/>
</dbReference>
<dbReference type="InterPro" id="IPR050463">
    <property type="entry name" value="Gfo/Idh/MocA_oxidrdct_glycsds"/>
</dbReference>
<evidence type="ECO:0000259" key="2">
    <source>
        <dbReference type="Pfam" id="PF19051"/>
    </source>
</evidence>
<proteinExistence type="predicted"/>
<evidence type="ECO:0000313" key="3">
    <source>
        <dbReference type="EMBL" id="ADY60817.1"/>
    </source>
</evidence>
<reference evidence="4" key="1">
    <citation type="submission" date="2011-02" db="EMBL/GenBank/DDBJ databases">
        <title>The complete genome of Planctomyces brasiliensis DSM 5305.</title>
        <authorList>
            <person name="Lucas S."/>
            <person name="Copeland A."/>
            <person name="Lapidus A."/>
            <person name="Bruce D."/>
            <person name="Goodwin L."/>
            <person name="Pitluck S."/>
            <person name="Kyrpides N."/>
            <person name="Mavromatis K."/>
            <person name="Pagani I."/>
            <person name="Ivanova N."/>
            <person name="Ovchinnikova G."/>
            <person name="Lu M."/>
            <person name="Detter J.C."/>
            <person name="Han C."/>
            <person name="Land M."/>
            <person name="Hauser L."/>
            <person name="Markowitz V."/>
            <person name="Cheng J.-F."/>
            <person name="Hugenholtz P."/>
            <person name="Woyke T."/>
            <person name="Wu D."/>
            <person name="Tindall B."/>
            <person name="Pomrenke H.G."/>
            <person name="Brambilla E."/>
            <person name="Klenk H.-P."/>
            <person name="Eisen J.A."/>
        </authorList>
    </citation>
    <scope>NUCLEOTIDE SEQUENCE [LARGE SCALE GENOMIC DNA]</scope>
    <source>
        <strain evidence="4">ATCC 49424 / DSM 5305 / JCM 21570 / NBRC 103401 / IFAM 1448</strain>
    </source>
</reference>
<dbReference type="InterPro" id="IPR036291">
    <property type="entry name" value="NAD(P)-bd_dom_sf"/>
</dbReference>
<protein>
    <submittedName>
        <fullName evidence="3">Oxidoreductase domain protein</fullName>
    </submittedName>
</protein>
<feature type="domain" description="Gfo/Idh/MocA-like oxidoreductase bacterial type C-terminal" evidence="2">
    <location>
        <begin position="360"/>
        <end position="430"/>
    </location>
</feature>
<accession>F0SJK5</accession>
<name>F0SJK5_RUBBR</name>
<dbReference type="eggNOG" id="COG0673">
    <property type="taxonomic scope" value="Bacteria"/>
</dbReference>
<dbReference type="GO" id="GO:0000166">
    <property type="term" value="F:nucleotide binding"/>
    <property type="evidence" value="ECO:0007669"/>
    <property type="project" value="InterPro"/>
</dbReference>
<dbReference type="Gene3D" id="3.30.360.10">
    <property type="entry name" value="Dihydrodipicolinate Reductase, domain 2"/>
    <property type="match status" value="1"/>
</dbReference>
<dbReference type="SUPFAM" id="SSF55347">
    <property type="entry name" value="Glyceraldehyde-3-phosphate dehydrogenase-like, C-terminal domain"/>
    <property type="match status" value="1"/>
</dbReference>
<dbReference type="SUPFAM" id="SSF51735">
    <property type="entry name" value="NAD(P)-binding Rossmann-fold domains"/>
    <property type="match status" value="1"/>
</dbReference>
<dbReference type="KEGG" id="pbs:Plabr_3220"/>